<dbReference type="InterPro" id="IPR001173">
    <property type="entry name" value="Glyco_trans_2-like"/>
</dbReference>
<proteinExistence type="predicted"/>
<keyword evidence="1" id="KW-0812">Transmembrane</keyword>
<keyword evidence="3" id="KW-0808">Transferase</keyword>
<dbReference type="InterPro" id="IPR029044">
    <property type="entry name" value="Nucleotide-diphossugar_trans"/>
</dbReference>
<keyword evidence="1" id="KW-0472">Membrane</keyword>
<dbReference type="Proteomes" id="UP000634805">
    <property type="component" value="Unassembled WGS sequence"/>
</dbReference>
<evidence type="ECO:0000259" key="2">
    <source>
        <dbReference type="Pfam" id="PF00535"/>
    </source>
</evidence>
<reference evidence="3" key="1">
    <citation type="submission" date="2020-10" db="EMBL/GenBank/DDBJ databases">
        <authorList>
            <person name="Hahn C.J."/>
            <person name="Laso-Perez R."/>
            <person name="Vulcano F."/>
            <person name="Vaziourakis K.-M."/>
            <person name="Stokke R."/>
            <person name="Steen I.H."/>
            <person name="Teske A."/>
            <person name="Boetius A."/>
            <person name="Liebeke M."/>
            <person name="Amann R."/>
            <person name="Knittel K."/>
        </authorList>
    </citation>
    <scope>NUCLEOTIDE SEQUENCE</scope>
    <source>
        <strain evidence="3">Gfbio:e3339647-f889-4370-9287-4fb5cb688e4c:AG392D22_GoMArc1</strain>
    </source>
</reference>
<dbReference type="Gene3D" id="3.90.550.10">
    <property type="entry name" value="Spore Coat Polysaccharide Biosynthesis Protein SpsA, Chain A"/>
    <property type="match status" value="1"/>
</dbReference>
<dbReference type="AlphaFoldDB" id="A0A811T6J7"/>
<organism evidence="3 4">
    <name type="scientific">Candidatus Argoarchaeum ethanivorans</name>
    <dbReference type="NCBI Taxonomy" id="2608793"/>
    <lineage>
        <taxon>Archaea</taxon>
        <taxon>Methanobacteriati</taxon>
        <taxon>Methanobacteriota</taxon>
        <taxon>Stenosarchaea group</taxon>
        <taxon>Methanomicrobia</taxon>
        <taxon>Methanosarcinales</taxon>
        <taxon>Methanosarcinales incertae sedis</taxon>
        <taxon>GOM Arc I cluster</taxon>
        <taxon>Candidatus Argoarchaeum</taxon>
    </lineage>
</organism>
<feature type="domain" description="Glycosyltransferase 2-like" evidence="2">
    <location>
        <begin position="12"/>
        <end position="180"/>
    </location>
</feature>
<dbReference type="GO" id="GO:0016758">
    <property type="term" value="F:hexosyltransferase activity"/>
    <property type="evidence" value="ECO:0007669"/>
    <property type="project" value="UniProtKB-ARBA"/>
</dbReference>
<feature type="transmembrane region" description="Helical" evidence="1">
    <location>
        <begin position="313"/>
        <end position="335"/>
    </location>
</feature>
<dbReference type="PANTHER" id="PTHR22916">
    <property type="entry name" value="GLYCOSYLTRANSFERASE"/>
    <property type="match status" value="1"/>
</dbReference>
<dbReference type="SUPFAM" id="SSF53448">
    <property type="entry name" value="Nucleotide-diphospho-sugar transferases"/>
    <property type="match status" value="1"/>
</dbReference>
<dbReference type="PANTHER" id="PTHR22916:SF3">
    <property type="entry name" value="UDP-GLCNAC:BETAGAL BETA-1,3-N-ACETYLGLUCOSAMINYLTRANSFERASE-LIKE PROTEIN 1"/>
    <property type="match status" value="1"/>
</dbReference>
<accession>A0A811T6J7</accession>
<dbReference type="EMBL" id="CAJHIS010000003">
    <property type="protein sequence ID" value="CAD6491931.1"/>
    <property type="molecule type" value="Genomic_DNA"/>
</dbReference>
<protein>
    <submittedName>
        <fullName evidence="3">Glycosyl transferase family 2</fullName>
    </submittedName>
</protein>
<gene>
    <name evidence="3" type="ORF">EMLJLAPB_00188</name>
</gene>
<sequence length="354" mass="40937">MINSNNKQPLVSICIPTYNVEKTIAETLNSIIDQTYKNLEIVISENASTDNTLSLLDKFNDPRIKIYRTSKTIIAEQNFSRCIELATGDYIAIFHADDLYNPDMVEKQVQAFQDNSSVGAVFTMADHIDIHGEIIGEHKLPLELKGKQIYPFQDILTSILKNGNFLLCPSAMVRSKIYKQLSTFDVERFGTSSDLDMWLRILKKHPITILDEKLMRYRISNMQGGTIYNYLRIDEADFFKVIDFHLLAETRTNIKTLTSSLNNYEFQRSDDNIQRAVNYILRGQSQNAKKLLKESFSKKVFWVAMSHFKKPKLLAVLVFGLMLLSSTYLGVELYICRYYHKYRCRNSANYHNPT</sequence>
<name>A0A811T6J7_9EURY</name>
<keyword evidence="1" id="KW-1133">Transmembrane helix</keyword>
<comment type="caution">
    <text evidence="3">The sequence shown here is derived from an EMBL/GenBank/DDBJ whole genome shotgun (WGS) entry which is preliminary data.</text>
</comment>
<dbReference type="Pfam" id="PF00535">
    <property type="entry name" value="Glycos_transf_2"/>
    <property type="match status" value="1"/>
</dbReference>
<evidence type="ECO:0000313" key="3">
    <source>
        <dbReference type="EMBL" id="CAD6491931.1"/>
    </source>
</evidence>
<evidence type="ECO:0000313" key="4">
    <source>
        <dbReference type="Proteomes" id="UP000634805"/>
    </source>
</evidence>
<evidence type="ECO:0000256" key="1">
    <source>
        <dbReference type="SAM" id="Phobius"/>
    </source>
</evidence>